<gene>
    <name evidence="2" type="ORF">Bcep22_gp04</name>
</gene>
<proteinExistence type="predicted"/>
<dbReference type="RefSeq" id="YP_009173768.1">
    <property type="nucleotide sequence ID" value="NC_005262.3"/>
</dbReference>
<accession>A8YQQ4</accession>
<organism evidence="2 3">
    <name type="scientific">Burkholderia phage Bcep22</name>
    <dbReference type="NCBI Taxonomy" id="2883944"/>
    <lineage>
        <taxon>Viruses</taxon>
        <taxon>Duplodnaviria</taxon>
        <taxon>Heunggongvirae</taxon>
        <taxon>Uroviricota</taxon>
        <taxon>Caudoviricetes</taxon>
        <taxon>Lessievirus</taxon>
        <taxon>Lessievirus bcep22</taxon>
    </lineage>
</organism>
<protein>
    <submittedName>
        <fullName evidence="2">Uncharacterized protein</fullName>
    </submittedName>
</protein>
<feature type="region of interest" description="Disordered" evidence="1">
    <location>
        <begin position="1"/>
        <end position="65"/>
    </location>
</feature>
<dbReference type="KEGG" id="vg:5696439"/>
<feature type="compositionally biased region" description="Basic residues" evidence="1">
    <location>
        <begin position="46"/>
        <end position="65"/>
    </location>
</feature>
<evidence type="ECO:0000256" key="1">
    <source>
        <dbReference type="SAM" id="MobiDB-lite"/>
    </source>
</evidence>
<feature type="compositionally biased region" description="Basic residues" evidence="1">
    <location>
        <begin position="15"/>
        <end position="30"/>
    </location>
</feature>
<dbReference type="Proteomes" id="UP000001160">
    <property type="component" value="Segment"/>
</dbReference>
<reference evidence="2 3" key="1">
    <citation type="journal article" date="2011" name="J. Bacteriol.">
        <title>Genomes and Characterization of Phages Bcep22 and BcepIL02, Founders of a Novel Phage Type in Burkholderia cenocepacia.</title>
        <authorList>
            <person name="Gill J.J."/>
            <person name="Summer E.J."/>
            <person name="Russell W.K."/>
            <person name="Cologna S.M."/>
            <person name="Carlile T.M."/>
            <person name="Fuller A.C."/>
            <person name="Kitsopoulos K."/>
            <person name="Mebane L.M."/>
            <person name="Parkinson B.N."/>
            <person name="Sullivan D."/>
            <person name="Carmody L.A."/>
            <person name="Gonzalez C.F."/>
            <person name="Lipuma J.J."/>
            <person name="Young R."/>
        </authorList>
    </citation>
    <scope>NUCLEOTIDE SEQUENCE [LARGE SCALE GENOMIC DNA]</scope>
</reference>
<dbReference type="GeneID" id="5696439"/>
<dbReference type="EMBL" id="AY349011">
    <property type="protein sequence ID" value="ABW74907.1"/>
    <property type="molecule type" value="Genomic_DNA"/>
</dbReference>
<keyword evidence="3" id="KW-1185">Reference proteome</keyword>
<sequence>MLRSTNGTNATIRSAPKHFGRVRATNRSKNRAANSHWASAQDGKPARQHRSPQRPQSKRRRNRWQ</sequence>
<evidence type="ECO:0000313" key="3">
    <source>
        <dbReference type="Proteomes" id="UP000001160"/>
    </source>
</evidence>
<evidence type="ECO:0000313" key="2">
    <source>
        <dbReference type="EMBL" id="ABW74907.1"/>
    </source>
</evidence>
<feature type="compositionally biased region" description="Polar residues" evidence="1">
    <location>
        <begin position="1"/>
        <end position="12"/>
    </location>
</feature>
<name>A8YQQ4_9CAUD</name>